<reference evidence="10" key="2">
    <citation type="journal article" date="2022" name="Microb. Genom.">
        <title>A chromosome-scale genome assembly of the tomato pathogen Cladosporium fulvum reveals a compartmentalized genome architecture and the presence of a dispensable chromosome.</title>
        <authorList>
            <person name="Zaccaron A.Z."/>
            <person name="Chen L.H."/>
            <person name="Samaras A."/>
            <person name="Stergiopoulos I."/>
        </authorList>
    </citation>
    <scope>NUCLEOTIDE SEQUENCE</scope>
    <source>
        <strain evidence="10">Race5_Kim</strain>
    </source>
</reference>
<dbReference type="PANTHER" id="PTHR11080:SF2">
    <property type="entry name" value="LD05707P"/>
    <property type="match status" value="1"/>
</dbReference>
<dbReference type="GeneID" id="71984074"/>
<evidence type="ECO:0000256" key="2">
    <source>
        <dbReference type="ARBA" id="ARBA00022642"/>
    </source>
</evidence>
<evidence type="ECO:0000256" key="1">
    <source>
        <dbReference type="ARBA" id="ARBA00006336"/>
    </source>
</evidence>
<keyword evidence="11" id="KW-1185">Reference proteome</keyword>
<dbReference type="InterPro" id="IPR000868">
    <property type="entry name" value="Isochorismatase-like_dom"/>
</dbReference>
<dbReference type="Gene3D" id="3.40.50.850">
    <property type="entry name" value="Isochorismatase-like"/>
    <property type="match status" value="1"/>
</dbReference>
<protein>
    <recommendedName>
        <fullName evidence="6">nicotinamidase</fullName>
        <ecNumber evidence="6">3.5.1.19</ecNumber>
    </recommendedName>
    <alternativeName>
        <fullName evidence="7">Nicotinamide deamidase</fullName>
    </alternativeName>
</protein>
<dbReference type="InterPro" id="IPR052347">
    <property type="entry name" value="Isochorismatase_Nicotinamidase"/>
</dbReference>
<dbReference type="KEGG" id="ffu:CLAFUR5_04196"/>
<dbReference type="Proteomes" id="UP000756132">
    <property type="component" value="Chromosome 4"/>
</dbReference>
<accession>A0A9Q8LFA3</accession>
<dbReference type="Pfam" id="PF00857">
    <property type="entry name" value="Isochorismatase"/>
    <property type="match status" value="1"/>
</dbReference>
<dbReference type="OrthoDB" id="3341310at2759"/>
<organism evidence="10 11">
    <name type="scientific">Passalora fulva</name>
    <name type="common">Tomato leaf mold</name>
    <name type="synonym">Cladosporium fulvum</name>
    <dbReference type="NCBI Taxonomy" id="5499"/>
    <lineage>
        <taxon>Eukaryota</taxon>
        <taxon>Fungi</taxon>
        <taxon>Dikarya</taxon>
        <taxon>Ascomycota</taxon>
        <taxon>Pezizomycotina</taxon>
        <taxon>Dothideomycetes</taxon>
        <taxon>Dothideomycetidae</taxon>
        <taxon>Mycosphaerellales</taxon>
        <taxon>Mycosphaerellaceae</taxon>
        <taxon>Fulvia</taxon>
    </lineage>
</organism>
<proteinExistence type="inferred from homology"/>
<dbReference type="AlphaFoldDB" id="A0A9Q8LFA3"/>
<keyword evidence="2" id="KW-0662">Pyridine nucleotide biosynthesis</keyword>
<dbReference type="PANTHER" id="PTHR11080">
    <property type="entry name" value="PYRAZINAMIDASE/NICOTINAMIDASE"/>
    <property type="match status" value="1"/>
</dbReference>
<evidence type="ECO:0000313" key="11">
    <source>
        <dbReference type="Proteomes" id="UP000756132"/>
    </source>
</evidence>
<dbReference type="SUPFAM" id="SSF52499">
    <property type="entry name" value="Isochorismatase-like hydrolases"/>
    <property type="match status" value="1"/>
</dbReference>
<sequence>MRPFDADGALDRFFNQPDDMDDQRILPNPSTDTTPPRKAALLIIDVQEDFCPPNGSLAVKDGRKIAPIINELLGYLGFVLKIATVDSHPVNHISFAPLHPGAIPFRTEYTIKNPENGNETQTTVLWPVHCVTGTPGSKLINEVQWGEINRLIEKGNDARVEAYSAFGPPFRHPMVSMSDLDQKLKEARITDVFVVGLAYDYCVKDTALDAVELGYKTYVVQEGTKAVFQAPATLAATKKKLEEAGVSVISLDDPLLEALK</sequence>
<name>A0A9Q8LFA3_PASFU</name>
<keyword evidence="3" id="KW-0479">Metal-binding</keyword>
<evidence type="ECO:0000256" key="7">
    <source>
        <dbReference type="ARBA" id="ARBA00043224"/>
    </source>
</evidence>
<evidence type="ECO:0000256" key="3">
    <source>
        <dbReference type="ARBA" id="ARBA00022723"/>
    </source>
</evidence>
<dbReference type="OMA" id="DFVDSWP"/>
<comment type="pathway">
    <text evidence="5">Cofactor biosynthesis; nicotinate biosynthesis; nicotinate from nicotinamide: step 1/1.</text>
</comment>
<reference evidence="10" key="1">
    <citation type="submission" date="2021-12" db="EMBL/GenBank/DDBJ databases">
        <authorList>
            <person name="Zaccaron A."/>
            <person name="Stergiopoulos I."/>
        </authorList>
    </citation>
    <scope>NUCLEOTIDE SEQUENCE</scope>
    <source>
        <strain evidence="10">Race5_Kim</strain>
    </source>
</reference>
<dbReference type="GO" id="GO:0046872">
    <property type="term" value="F:metal ion binding"/>
    <property type="evidence" value="ECO:0007669"/>
    <property type="project" value="UniProtKB-KW"/>
</dbReference>
<dbReference type="InterPro" id="IPR036380">
    <property type="entry name" value="Isochorismatase-like_sf"/>
</dbReference>
<dbReference type="EMBL" id="CP090166">
    <property type="protein sequence ID" value="UJO16491.1"/>
    <property type="molecule type" value="Genomic_DNA"/>
</dbReference>
<dbReference type="GO" id="GO:0008936">
    <property type="term" value="F:nicotinamidase activity"/>
    <property type="evidence" value="ECO:0007669"/>
    <property type="project" value="UniProtKB-EC"/>
</dbReference>
<gene>
    <name evidence="10" type="ORF">CLAFUR5_04196</name>
</gene>
<dbReference type="RefSeq" id="XP_047760857.1">
    <property type="nucleotide sequence ID" value="XM_047903344.1"/>
</dbReference>
<feature type="domain" description="Isochorismatase-like" evidence="9">
    <location>
        <begin position="39"/>
        <end position="250"/>
    </location>
</feature>
<evidence type="ECO:0000256" key="8">
    <source>
        <dbReference type="SAM" id="MobiDB-lite"/>
    </source>
</evidence>
<evidence type="ECO:0000259" key="9">
    <source>
        <dbReference type="Pfam" id="PF00857"/>
    </source>
</evidence>
<evidence type="ECO:0000256" key="6">
    <source>
        <dbReference type="ARBA" id="ARBA00039017"/>
    </source>
</evidence>
<keyword evidence="4" id="KW-0378">Hydrolase</keyword>
<evidence type="ECO:0000313" key="10">
    <source>
        <dbReference type="EMBL" id="UJO16491.1"/>
    </source>
</evidence>
<dbReference type="EC" id="3.5.1.19" evidence="6"/>
<evidence type="ECO:0000256" key="5">
    <source>
        <dbReference type="ARBA" id="ARBA00037900"/>
    </source>
</evidence>
<evidence type="ECO:0000256" key="4">
    <source>
        <dbReference type="ARBA" id="ARBA00022801"/>
    </source>
</evidence>
<dbReference type="GO" id="GO:0019363">
    <property type="term" value="P:pyridine nucleotide biosynthetic process"/>
    <property type="evidence" value="ECO:0007669"/>
    <property type="project" value="UniProtKB-KW"/>
</dbReference>
<feature type="region of interest" description="Disordered" evidence="8">
    <location>
        <begin position="12"/>
        <end position="36"/>
    </location>
</feature>
<comment type="similarity">
    <text evidence="1">Belongs to the isochorismatase family.</text>
</comment>